<dbReference type="Pfam" id="PF06259">
    <property type="entry name" value="Abhydrolase_8"/>
    <property type="match status" value="1"/>
</dbReference>
<reference evidence="2 3" key="1">
    <citation type="submission" date="2012-05" db="EMBL/GenBank/DDBJ databases">
        <authorList>
            <person name="Weinstock G."/>
            <person name="Sodergren E."/>
            <person name="Lobos E.A."/>
            <person name="Fulton L."/>
            <person name="Fulton R."/>
            <person name="Courtney L."/>
            <person name="Fronick C."/>
            <person name="O'Laughlin M."/>
            <person name="Godfrey J."/>
            <person name="Wilson R.M."/>
            <person name="Miner T."/>
            <person name="Farmer C."/>
            <person name="Delehaunty K."/>
            <person name="Cordes M."/>
            <person name="Minx P."/>
            <person name="Tomlinson C."/>
            <person name="Chen J."/>
            <person name="Wollam A."/>
            <person name="Pepin K.H."/>
            <person name="Bhonagiri V."/>
            <person name="Zhang X."/>
            <person name="Suruliraj S."/>
            <person name="Warren W."/>
            <person name="Mitreva M."/>
            <person name="Mardis E.R."/>
            <person name="Wilson R.K."/>
        </authorList>
    </citation>
    <scope>NUCLEOTIDE SEQUENCE [LARGE SCALE GENOMIC DNA]</scope>
    <source>
        <strain evidence="2 3">F0235</strain>
    </source>
</reference>
<dbReference type="HOGENOM" id="CLU_059711_0_0_11"/>
<evidence type="ECO:0000313" key="3">
    <source>
        <dbReference type="Proteomes" id="UP000010445"/>
    </source>
</evidence>
<keyword evidence="3" id="KW-1185">Reference proteome</keyword>
<gene>
    <name evidence="2" type="ORF">HMPREF9997_02483</name>
</gene>
<evidence type="ECO:0000259" key="1">
    <source>
        <dbReference type="Pfam" id="PF06259"/>
    </source>
</evidence>
<dbReference type="ESTHER" id="9cory-l1mat9">
    <property type="family name" value="Duf_1023"/>
</dbReference>
<sequence length="412" mass="43712">MPPSLFPLNSEQLSNLSAALKSSATNLAHNAVEAAERWQYIYGLGLAGESFNAAYEQEDMTHRASRQTAAQLAELARTMDKAAAKQKVLDGLAQYALPFLEAEGEINIPVSIFMTQLGTLARALDLATAFAASMIGGDDTKVRGLTLADFGDMSAAEINEINSHRLTPEAAAALEEFTKDRKPGDPPVHVLEVEPGKMVVAVGDIDTADSITTLVAGVGSSNPAGWATYLHRTDLIQQHTHGAAIMWLGYDAPPSVPAAVSPRAAREGAPSLQEIQSTLRRRDEVRNGTSKSGHRQRLLVAAHSFGSLLAFTAAASPGGLEADGLLAMGSPGAAVLHKSQLNLHATDGDPEVYAVTGSRDWISMLGSAFGGYHGADPSDALFGAERWPSESDHDYWKDESFLKRVGEAANAR</sequence>
<dbReference type="eggNOG" id="COG4099">
    <property type="taxonomic scope" value="Bacteria"/>
</dbReference>
<accession>L1MAT9</accession>
<name>L1MAT9_9CORY</name>
<dbReference type="EMBL" id="AMEM01000040">
    <property type="protein sequence ID" value="EKX88119.1"/>
    <property type="molecule type" value="Genomic_DNA"/>
</dbReference>
<comment type="caution">
    <text evidence="2">The sequence shown here is derived from an EMBL/GenBank/DDBJ whole genome shotgun (WGS) entry which is preliminary data.</text>
</comment>
<feature type="domain" description="DUF1023" evidence="1">
    <location>
        <begin position="196"/>
        <end position="365"/>
    </location>
</feature>
<dbReference type="InterPro" id="IPR010427">
    <property type="entry name" value="DUF1023"/>
</dbReference>
<dbReference type="PATRIC" id="fig|1035195.3.peg.2217"/>
<dbReference type="OrthoDB" id="5969911at2"/>
<dbReference type="STRING" id="1035195.HMPREF9997_02483"/>
<dbReference type="AlphaFoldDB" id="L1MAT9"/>
<evidence type="ECO:0000313" key="2">
    <source>
        <dbReference type="EMBL" id="EKX88119.1"/>
    </source>
</evidence>
<proteinExistence type="predicted"/>
<dbReference type="RefSeq" id="WP_006062287.1">
    <property type="nucleotide sequence ID" value="NZ_KB290824.1"/>
</dbReference>
<protein>
    <recommendedName>
        <fullName evidence="1">DUF1023 domain-containing protein</fullName>
    </recommendedName>
</protein>
<organism evidence="2 3">
    <name type="scientific">Corynebacterium durum F0235</name>
    <dbReference type="NCBI Taxonomy" id="1035195"/>
    <lineage>
        <taxon>Bacteria</taxon>
        <taxon>Bacillati</taxon>
        <taxon>Actinomycetota</taxon>
        <taxon>Actinomycetes</taxon>
        <taxon>Mycobacteriales</taxon>
        <taxon>Corynebacteriaceae</taxon>
        <taxon>Corynebacterium</taxon>
    </lineage>
</organism>
<dbReference type="Proteomes" id="UP000010445">
    <property type="component" value="Unassembled WGS sequence"/>
</dbReference>